<dbReference type="Proteomes" id="UP001064048">
    <property type="component" value="Chromosome 25"/>
</dbReference>
<keyword evidence="2" id="KW-1185">Reference proteome</keyword>
<gene>
    <name evidence="1" type="ORF">MSG28_014036</name>
</gene>
<comment type="caution">
    <text evidence="1">The sequence shown here is derived from an EMBL/GenBank/DDBJ whole genome shotgun (WGS) entry which is preliminary data.</text>
</comment>
<evidence type="ECO:0000313" key="2">
    <source>
        <dbReference type="Proteomes" id="UP001064048"/>
    </source>
</evidence>
<evidence type="ECO:0000313" key="1">
    <source>
        <dbReference type="EMBL" id="KAI8422933.1"/>
    </source>
</evidence>
<dbReference type="EMBL" id="CM046125">
    <property type="protein sequence ID" value="KAI8422933.1"/>
    <property type="molecule type" value="Genomic_DNA"/>
</dbReference>
<proteinExistence type="predicted"/>
<name>A0ACC0JFM1_CHOFU</name>
<sequence>MDFGGVADPGVDGGTIRRLSSQLVVGPCARSIRIATTILLANPSVKQQCLHCCVLAWRPVDVHCRTLDCMHREPATLTRSSVHLVGGRPALRLPINGLYSRTFGSNDHLFSVLYAYCNFNELIRLAMSVILVHLRISSKNSSFHSSLSNSEPIYKIYKLADLRPVHDTNEGEDFEQCEETPQVTHRSTNNTNSFSPQTPTKIAVTCDRGMSSDIAKLRYNGKTCVRSFVQRVKEFLAARNLKPEKILQHATEIFEGDALHWFRSVKDSIDNWHDLSTQLIEVFSLHDYDYRLKSEIRARTQGESENITIYLSIMHGMFSRLTVPFTEEEQLEIVLHNIRPCFATVIATAEKIDNLNTLRKLCHNYEVVHARMSQFREPPRANSDTLAPEFAYNKQSSFLNSPKQPYQGKIPQWTPEAEQAFLKLKACLVTTPVLSCPNFDLPFEVHTDASDYGVGGCCLSRNTVMYMGQFCKDVIKIEPSSLRIPELVDNENLRLISMKWISRGQLYTAGLQSDGFKAPRVVPGAKVAIKLAALPRLMAIDNLCTRERIRAGVSHLKYSASEPTYDCVPFAVETAGLWCGSWAVGYGTGVATPARGRTWFSRWRWPYSGEMRLALWAPLSRVRRAKRGVVSFNCDHDARAERAKRACRGSGRRSARTDLAAFHDMPRNFMICLNWPNHEMAAVHDMPRNFMICLNVTRQIVKRGDVVGPCARPAQLATAILPANPAVALLCFGEENYDVVAGKACRRVAANFAFGKTIIAKKNAPQETWQKSLTVTSCWLQYEWAGSTGLDGKLASQVTIKLLDSEGKLTSAAPKLAHTNSCHALKAERYRVHEIDLTLAQSEGIAQT</sequence>
<reference evidence="1 2" key="1">
    <citation type="journal article" date="2022" name="Genome Biol. Evol.">
        <title>The Spruce Budworm Genome: Reconstructing the Evolutionary History of Antifreeze Proteins.</title>
        <authorList>
            <person name="Beliveau C."/>
            <person name="Gagne P."/>
            <person name="Picq S."/>
            <person name="Vernygora O."/>
            <person name="Keeling C.I."/>
            <person name="Pinkney K."/>
            <person name="Doucet D."/>
            <person name="Wen F."/>
            <person name="Johnston J.S."/>
            <person name="Maaroufi H."/>
            <person name="Boyle B."/>
            <person name="Laroche J."/>
            <person name="Dewar K."/>
            <person name="Juretic N."/>
            <person name="Blackburn G."/>
            <person name="Nisole A."/>
            <person name="Brunet B."/>
            <person name="Brandao M."/>
            <person name="Lumley L."/>
            <person name="Duan J."/>
            <person name="Quan G."/>
            <person name="Lucarotti C.J."/>
            <person name="Roe A.D."/>
            <person name="Sperling F.A.H."/>
            <person name="Levesque R.C."/>
            <person name="Cusson M."/>
        </authorList>
    </citation>
    <scope>NUCLEOTIDE SEQUENCE [LARGE SCALE GENOMIC DNA]</scope>
    <source>
        <strain evidence="1">Glfc:IPQL:Cfum</strain>
    </source>
</reference>
<organism evidence="1 2">
    <name type="scientific">Choristoneura fumiferana</name>
    <name type="common">Spruce budworm moth</name>
    <name type="synonym">Archips fumiferana</name>
    <dbReference type="NCBI Taxonomy" id="7141"/>
    <lineage>
        <taxon>Eukaryota</taxon>
        <taxon>Metazoa</taxon>
        <taxon>Ecdysozoa</taxon>
        <taxon>Arthropoda</taxon>
        <taxon>Hexapoda</taxon>
        <taxon>Insecta</taxon>
        <taxon>Pterygota</taxon>
        <taxon>Neoptera</taxon>
        <taxon>Endopterygota</taxon>
        <taxon>Lepidoptera</taxon>
        <taxon>Glossata</taxon>
        <taxon>Ditrysia</taxon>
        <taxon>Tortricoidea</taxon>
        <taxon>Tortricidae</taxon>
        <taxon>Tortricinae</taxon>
        <taxon>Choristoneura</taxon>
    </lineage>
</organism>
<protein>
    <submittedName>
        <fullName evidence="1">Uncharacterized protein</fullName>
    </submittedName>
</protein>
<accession>A0ACC0JFM1</accession>